<comment type="cofactor">
    <cofactor evidence="2">
        <name>Mg(2+)</name>
        <dbReference type="ChEBI" id="CHEBI:18420"/>
    </cofactor>
</comment>
<dbReference type="GeneID" id="93206873"/>
<accession>A0A2X4N2Q4</accession>
<comment type="cofactor">
    <cofactor evidence="3">
        <name>Zn(2+)</name>
        <dbReference type="ChEBI" id="CHEBI:29105"/>
    </cofactor>
</comment>
<dbReference type="InterPro" id="IPR000787">
    <property type="entry name" value="Peptidase_M29"/>
</dbReference>
<name>A0A2X4N2Q4_9BACL</name>
<reference evidence="10 11" key="1">
    <citation type="submission" date="2019-11" db="EMBL/GenBank/DDBJ databases">
        <title>FDA dAtabase for Regulatory Grade micrObial Sequences (FDA-ARGOS): Supporting development and validation of Infectious Disease Dx tests.</title>
        <authorList>
            <person name="Turner S."/>
            <person name="Byrd R."/>
            <person name="Tallon L."/>
            <person name="Sadzewicz L."/>
            <person name="Vavikolanu K."/>
            <person name="Mehta A."/>
            <person name="Aluvathingal J."/>
            <person name="Nadendla S."/>
            <person name="Myers T."/>
            <person name="Yan Y."/>
            <person name="Sichtig H."/>
        </authorList>
    </citation>
    <scope>NUCLEOTIDE SEQUENCE [LARGE SCALE GENOMIC DNA]</scope>
    <source>
        <strain evidence="10 11">FDAARGOS_741</strain>
    </source>
</reference>
<keyword evidence="5 10" id="KW-0031">Aminopeptidase</keyword>
<dbReference type="PANTHER" id="PTHR34448:SF3">
    <property type="entry name" value="AMINOPEPTIDASE AMPS"/>
    <property type="match status" value="1"/>
</dbReference>
<comment type="cofactor">
    <cofactor evidence="1">
        <name>Co(2+)</name>
        <dbReference type="ChEBI" id="CHEBI:48828"/>
    </cofactor>
</comment>
<dbReference type="PRINTS" id="PR00919">
    <property type="entry name" value="THERMOPTASE"/>
</dbReference>
<keyword evidence="9" id="KW-0482">Metalloprotease</keyword>
<evidence type="ECO:0000256" key="7">
    <source>
        <dbReference type="ARBA" id="ARBA00022723"/>
    </source>
</evidence>
<evidence type="ECO:0000313" key="10">
    <source>
        <dbReference type="EMBL" id="QGS08957.1"/>
    </source>
</evidence>
<evidence type="ECO:0000256" key="9">
    <source>
        <dbReference type="ARBA" id="ARBA00023049"/>
    </source>
</evidence>
<dbReference type="GO" id="GO:0006508">
    <property type="term" value="P:proteolysis"/>
    <property type="evidence" value="ECO:0007669"/>
    <property type="project" value="UniProtKB-KW"/>
</dbReference>
<keyword evidence="7" id="KW-0479">Metal-binding</keyword>
<dbReference type="GO" id="GO:0004177">
    <property type="term" value="F:aminopeptidase activity"/>
    <property type="evidence" value="ECO:0007669"/>
    <property type="project" value="UniProtKB-KW"/>
</dbReference>
<evidence type="ECO:0000256" key="2">
    <source>
        <dbReference type="ARBA" id="ARBA00001946"/>
    </source>
</evidence>
<evidence type="ECO:0000256" key="4">
    <source>
        <dbReference type="ARBA" id="ARBA00008236"/>
    </source>
</evidence>
<evidence type="ECO:0000256" key="8">
    <source>
        <dbReference type="ARBA" id="ARBA00022801"/>
    </source>
</evidence>
<dbReference type="SUPFAM" id="SSF144052">
    <property type="entry name" value="Thermophilic metalloprotease-like"/>
    <property type="match status" value="1"/>
</dbReference>
<dbReference type="AlphaFoldDB" id="A0A2X4N2Q4"/>
<keyword evidence="11" id="KW-1185">Reference proteome</keyword>
<organism evidence="10 11">
    <name type="scientific">Gemella morbillorum</name>
    <dbReference type="NCBI Taxonomy" id="29391"/>
    <lineage>
        <taxon>Bacteria</taxon>
        <taxon>Bacillati</taxon>
        <taxon>Bacillota</taxon>
        <taxon>Bacilli</taxon>
        <taxon>Bacillales</taxon>
        <taxon>Gemellaceae</taxon>
        <taxon>Gemella</taxon>
    </lineage>
</organism>
<dbReference type="InterPro" id="IPR052170">
    <property type="entry name" value="M29_Exopeptidase"/>
</dbReference>
<proteinExistence type="inferred from homology"/>
<keyword evidence="6" id="KW-0645">Protease</keyword>
<protein>
    <submittedName>
        <fullName evidence="10">Aminopeptidase</fullName>
    </submittedName>
</protein>
<dbReference type="PANTHER" id="PTHR34448">
    <property type="entry name" value="AMINOPEPTIDASE"/>
    <property type="match status" value="1"/>
</dbReference>
<gene>
    <name evidence="10" type="ORF">FOC49_03275</name>
</gene>
<dbReference type="Proteomes" id="UP000425411">
    <property type="component" value="Chromosome"/>
</dbReference>
<dbReference type="Pfam" id="PF02073">
    <property type="entry name" value="Peptidase_M29"/>
    <property type="match status" value="1"/>
</dbReference>
<dbReference type="Gene3D" id="3.40.1830.10">
    <property type="entry name" value="Thermophilic metalloprotease (M29)"/>
    <property type="match status" value="1"/>
</dbReference>
<evidence type="ECO:0000256" key="1">
    <source>
        <dbReference type="ARBA" id="ARBA00001941"/>
    </source>
</evidence>
<comment type="similarity">
    <text evidence="4">Belongs to the peptidase M29 family.</text>
</comment>
<dbReference type="OrthoDB" id="9803993at2"/>
<dbReference type="RefSeq" id="WP_004634122.1">
    <property type="nucleotide sequence ID" value="NZ_CP046314.1"/>
</dbReference>
<evidence type="ECO:0000313" key="11">
    <source>
        <dbReference type="Proteomes" id="UP000425411"/>
    </source>
</evidence>
<evidence type="ECO:0000256" key="6">
    <source>
        <dbReference type="ARBA" id="ARBA00022670"/>
    </source>
</evidence>
<evidence type="ECO:0000256" key="3">
    <source>
        <dbReference type="ARBA" id="ARBA00001947"/>
    </source>
</evidence>
<evidence type="ECO:0000256" key="5">
    <source>
        <dbReference type="ARBA" id="ARBA00022438"/>
    </source>
</evidence>
<keyword evidence="8" id="KW-0378">Hydrolase</keyword>
<dbReference type="InterPro" id="IPR035097">
    <property type="entry name" value="M29_N-terminal"/>
</dbReference>
<dbReference type="GO" id="GO:0046872">
    <property type="term" value="F:metal ion binding"/>
    <property type="evidence" value="ECO:0007669"/>
    <property type="project" value="UniProtKB-KW"/>
</dbReference>
<dbReference type="EMBL" id="CP046314">
    <property type="protein sequence ID" value="QGS08957.1"/>
    <property type="molecule type" value="Genomic_DNA"/>
</dbReference>
<dbReference type="GO" id="GO:0008237">
    <property type="term" value="F:metallopeptidase activity"/>
    <property type="evidence" value="ECO:0007669"/>
    <property type="project" value="UniProtKB-KW"/>
</dbReference>
<sequence>MDLNTQLKNYAKLIAKVGLNVQKDQPVLVRASTETRDFVAKIVEACYDLGAKKVEIEWRDQELTKLHLKYQSEDTLSSVGQWYIDRYQESLEEGTAYLSVIGDDPDGLAGADSSKLKASMIGRSKALRNYMKAIMSDECPWCVVSASTVGWAKRLFPELTDEEAYLKLWDQILSACRAKGEDPVADWEEHISILDEKAKFLHENELVKLHITNELGTDLYVGLPKGHIWQSAGSYAKKADRFVANIPTEEVFTMPHKEQTSGIVYNAKPLNYSGVLIDNFWLKFEEGKVVDFGAERGYDVLKNLLDTDEGSRKIGEMALVPFDSPISNTGILFLETLFDENAACHIALGKAYPTCVKGGPEMSDEELSAVGANDSLIHVDFMIGEATTNIVGITADGKEVAIFKDGNWA</sequence>